<dbReference type="Pfam" id="PF10990">
    <property type="entry name" value="DUF2809"/>
    <property type="match status" value="1"/>
</dbReference>
<dbReference type="RefSeq" id="WP_127788831.1">
    <property type="nucleotide sequence ID" value="NZ_SACL01000006.1"/>
</dbReference>
<dbReference type="EMBL" id="SACL01000006">
    <property type="protein sequence ID" value="RVT95345.1"/>
    <property type="molecule type" value="Genomic_DNA"/>
</dbReference>
<keyword evidence="1" id="KW-1133">Transmembrane helix</keyword>
<feature type="transmembrane region" description="Helical" evidence="1">
    <location>
        <begin position="28"/>
        <end position="45"/>
    </location>
</feature>
<name>A0A437MCJ9_9PROT</name>
<comment type="caution">
    <text evidence="2">The sequence shown here is derived from an EMBL/GenBank/DDBJ whole genome shotgun (WGS) entry which is preliminary data.</text>
</comment>
<dbReference type="OrthoDB" id="5360192at2"/>
<keyword evidence="1" id="KW-0812">Transmembrane</keyword>
<dbReference type="AlphaFoldDB" id="A0A437MCJ9"/>
<keyword evidence="3" id="KW-1185">Reference proteome</keyword>
<evidence type="ECO:0000313" key="3">
    <source>
        <dbReference type="Proteomes" id="UP000282957"/>
    </source>
</evidence>
<gene>
    <name evidence="2" type="ORF">EOD42_17335</name>
</gene>
<feature type="transmembrane region" description="Helical" evidence="1">
    <location>
        <begin position="91"/>
        <end position="110"/>
    </location>
</feature>
<proteinExistence type="predicted"/>
<evidence type="ECO:0000256" key="1">
    <source>
        <dbReference type="SAM" id="Phobius"/>
    </source>
</evidence>
<dbReference type="Proteomes" id="UP000282957">
    <property type="component" value="Unassembled WGS sequence"/>
</dbReference>
<protein>
    <submittedName>
        <fullName evidence="2">DUF2809 domain-containing protein</fullName>
    </submittedName>
</protein>
<evidence type="ECO:0000313" key="2">
    <source>
        <dbReference type="EMBL" id="RVT95345.1"/>
    </source>
</evidence>
<keyword evidence="1" id="KW-0472">Membrane</keyword>
<organism evidence="2 3">
    <name type="scientific">Rhodovarius crocodyli</name>
    <dbReference type="NCBI Taxonomy" id="1979269"/>
    <lineage>
        <taxon>Bacteria</taxon>
        <taxon>Pseudomonadati</taxon>
        <taxon>Pseudomonadota</taxon>
        <taxon>Alphaproteobacteria</taxon>
        <taxon>Acetobacterales</taxon>
        <taxon>Roseomonadaceae</taxon>
        <taxon>Rhodovarius</taxon>
    </lineage>
</organism>
<sequence>MKRWLAVLAVASVGIGLRLIPVGLPWELTKYGGSLAWGAMFGLLGRMVAPRWAPWPALWVLLAGEMLKLVQDSWLVALRANPVAGFLLGRTFSWWAVLAYAVGALLVEILERRPKARRTEGGWDDLLPVLGLRPHGGRRRP</sequence>
<accession>A0A437MCJ9</accession>
<dbReference type="InterPro" id="IPR021257">
    <property type="entry name" value="DUF2809"/>
</dbReference>
<reference evidence="2 3" key="1">
    <citation type="submission" date="2019-01" db="EMBL/GenBank/DDBJ databases">
        <authorList>
            <person name="Chen W.-M."/>
        </authorList>
    </citation>
    <scope>NUCLEOTIDE SEQUENCE [LARGE SCALE GENOMIC DNA]</scope>
    <source>
        <strain evidence="2 3">CCP-6</strain>
    </source>
</reference>